<dbReference type="EMBL" id="CP058322">
    <property type="protein sequence ID" value="QLD24212.1"/>
    <property type="molecule type" value="Genomic_DNA"/>
</dbReference>
<name>A0A7H8XK52_9ACTN</name>
<gene>
    <name evidence="1" type="ORF">HXZ27_08275</name>
</gene>
<evidence type="ECO:0000313" key="2">
    <source>
        <dbReference type="Proteomes" id="UP000509335"/>
    </source>
</evidence>
<reference evidence="1 2" key="1">
    <citation type="submission" date="2020-07" db="EMBL/GenBank/DDBJ databases">
        <title>A bifunctional nitrone conjugated secondary metabolite targeting the ribosome.</title>
        <authorList>
            <person name="Limbrick E.M."/>
            <person name="Graf M."/>
            <person name="Derewacz D.K."/>
            <person name="Nguyen F."/>
            <person name="Spraggins J.M."/>
            <person name="Wieland M."/>
            <person name="Ynigez-Gutierrez A.E."/>
            <person name="Reisman B.J."/>
            <person name="Zinshteyn B."/>
            <person name="McCulloch K."/>
            <person name="Iverson T.M."/>
            <person name="Green R."/>
            <person name="Wilson D.N."/>
            <person name="Bachmann B.O."/>
        </authorList>
    </citation>
    <scope>NUCLEOTIDE SEQUENCE [LARGE SCALE GENOMIC DNA]</scope>
    <source>
        <strain evidence="2">aurantiaca</strain>
    </source>
</reference>
<organism evidence="1 2">
    <name type="scientific">Micromonospora carbonacea</name>
    <dbReference type="NCBI Taxonomy" id="47853"/>
    <lineage>
        <taxon>Bacteria</taxon>
        <taxon>Bacillati</taxon>
        <taxon>Actinomycetota</taxon>
        <taxon>Actinomycetes</taxon>
        <taxon>Micromonosporales</taxon>
        <taxon>Micromonosporaceae</taxon>
        <taxon>Micromonospora</taxon>
    </lineage>
</organism>
<dbReference type="KEGG" id="mcab:HXZ27_08275"/>
<evidence type="ECO:0000313" key="1">
    <source>
        <dbReference type="EMBL" id="QLD24212.1"/>
    </source>
</evidence>
<accession>A0A7H8XK52</accession>
<dbReference type="AlphaFoldDB" id="A0A7H8XK52"/>
<proteinExistence type="predicted"/>
<protein>
    <submittedName>
        <fullName evidence="1">Uncharacterized protein</fullName>
    </submittedName>
</protein>
<sequence>MTDPGAAIEQMILHPHHRQLVDELRAAMPVHQVDQVDAAADHARRLLDAAGDATSRDLTALPTWLRRCILDTLARWAAGAGSTCRHRPSPSRPAPVVAACWRPSLVVCVACVPLISRPPYWECGGCGEAADATETAQFGVLLFMFTTCPDCRVAR</sequence>
<dbReference type="Proteomes" id="UP000509335">
    <property type="component" value="Chromosome"/>
</dbReference>